<evidence type="ECO:0000256" key="1">
    <source>
        <dbReference type="SAM" id="Phobius"/>
    </source>
</evidence>
<dbReference type="RefSeq" id="WP_113959322.1">
    <property type="nucleotide sequence ID" value="NZ_QNRR01000005.1"/>
</dbReference>
<keyword evidence="1" id="KW-1133">Transmembrane helix</keyword>
<name>A0A366HLQ2_9BACT</name>
<protein>
    <submittedName>
        <fullName evidence="3">Uncharacterized protein DUF3592</fullName>
    </submittedName>
</protein>
<keyword evidence="1" id="KW-0472">Membrane</keyword>
<dbReference type="EMBL" id="QNRR01000005">
    <property type="protein sequence ID" value="RBP43860.1"/>
    <property type="molecule type" value="Genomic_DNA"/>
</dbReference>
<dbReference type="AlphaFoldDB" id="A0A366HLQ2"/>
<keyword evidence="4" id="KW-1185">Reference proteome</keyword>
<sequence length="207" mass="23374">MLKQSLSRESAPVTQYTCGWCNTHFKEWQSKCISCGGPMPPLPGMTLSEEPPPAPRELPKGFETKQKWVGNVPAMVGGIFLLVGLLIFTVFIFVLPIAAPFPLLFVGLGWLFMRIGRKHAQRMLNAFRNGRAVKGTITEVYHDGSMQVNGRYPWRINYNFKTADGQTHEGFARTFDHTAQQRQPGQPIWVLVNDDKPEENTIYPPVK</sequence>
<gene>
    <name evidence="3" type="ORF">DES53_105259</name>
</gene>
<accession>A0A366HLQ2</accession>
<feature type="domain" description="DUF3592" evidence="2">
    <location>
        <begin position="134"/>
        <end position="205"/>
    </location>
</feature>
<evidence type="ECO:0000313" key="4">
    <source>
        <dbReference type="Proteomes" id="UP000253426"/>
    </source>
</evidence>
<feature type="transmembrane region" description="Helical" evidence="1">
    <location>
        <begin position="93"/>
        <end position="113"/>
    </location>
</feature>
<evidence type="ECO:0000259" key="2">
    <source>
        <dbReference type="Pfam" id="PF12158"/>
    </source>
</evidence>
<comment type="caution">
    <text evidence="3">The sequence shown here is derived from an EMBL/GenBank/DDBJ whole genome shotgun (WGS) entry which is preliminary data.</text>
</comment>
<keyword evidence="1" id="KW-0812">Transmembrane</keyword>
<feature type="transmembrane region" description="Helical" evidence="1">
    <location>
        <begin position="68"/>
        <end position="87"/>
    </location>
</feature>
<reference evidence="3 4" key="1">
    <citation type="submission" date="2018-06" db="EMBL/GenBank/DDBJ databases">
        <title>Genomic Encyclopedia of Type Strains, Phase IV (KMG-IV): sequencing the most valuable type-strain genomes for metagenomic binning, comparative biology and taxonomic classification.</title>
        <authorList>
            <person name="Goeker M."/>
        </authorList>
    </citation>
    <scope>NUCLEOTIDE SEQUENCE [LARGE SCALE GENOMIC DNA]</scope>
    <source>
        <strain evidence="3 4">DSM 25532</strain>
    </source>
</reference>
<dbReference type="InterPro" id="IPR021994">
    <property type="entry name" value="DUF3592"/>
</dbReference>
<proteinExistence type="predicted"/>
<organism evidence="3 4">
    <name type="scientific">Roseimicrobium gellanilyticum</name>
    <dbReference type="NCBI Taxonomy" id="748857"/>
    <lineage>
        <taxon>Bacteria</taxon>
        <taxon>Pseudomonadati</taxon>
        <taxon>Verrucomicrobiota</taxon>
        <taxon>Verrucomicrobiia</taxon>
        <taxon>Verrucomicrobiales</taxon>
        <taxon>Verrucomicrobiaceae</taxon>
        <taxon>Roseimicrobium</taxon>
    </lineage>
</organism>
<dbReference type="Proteomes" id="UP000253426">
    <property type="component" value="Unassembled WGS sequence"/>
</dbReference>
<evidence type="ECO:0000313" key="3">
    <source>
        <dbReference type="EMBL" id="RBP43860.1"/>
    </source>
</evidence>
<dbReference type="Pfam" id="PF12158">
    <property type="entry name" value="DUF3592"/>
    <property type="match status" value="1"/>
</dbReference>
<dbReference type="OrthoDB" id="196264at2"/>